<dbReference type="Proteomes" id="UP001165667">
    <property type="component" value="Unassembled WGS sequence"/>
</dbReference>
<sequence>MRQQLAGFAIVTGLIALLMGGIGYGSVFVVGNAMEDALVSSEALQNHTQADSRMDGLRADVLRSLHAVQTGDEDDKKAVTADVKEHIGQLQSAIKDNTALPLEAKVQAAYAKVAPLIEPFIAASQQEIDLAFRDPSAASANYGAYLGGFSALEENMDATRTLLQESMQRERAAAAATASRANISLLSMLVGGLLLIVATAFFIIRAITRLLVGITTSMADLAAGNLNVPVPASDRVDEIGAMAKAVQIFKDNAVRARQVESEQVATHERRALEDEQLRNAAAQNAAKLVVDSIGRGLDRLAAGDLTFRLTETLPPAYEKLRVDLNTATERLQASLSGIEVSTSAIRSGTAEISTAADDLSRRTEQQASSLEETAAALDEITATVKKTAAGATQARAVVSTAKGDAEHSGEVVSQAVKAMSAIEASSQQIGQIIGVIDEIAFQTNLLALNAGVEAARAGEAGRGFAVVASEVRALAQRSAEAAKEIKVLISASAEQVGRGVDLVGETGKALGRIVSQVAEINTIVTDIAASAIEQATGLDQVNTAINQMDQVTQQNAAMVEESTAASKSLAQETEELARLIGQFKVEASTGRGAVRAPVTPASRHVRALKTSGAGGAARKPATQVEQSWEEF</sequence>
<dbReference type="Gene3D" id="1.10.287.950">
    <property type="entry name" value="Methyl-accepting chemotaxis protein"/>
    <property type="match status" value="1"/>
</dbReference>
<organism evidence="10 11">
    <name type="scientific">Lichenifustis flavocetrariae</name>
    <dbReference type="NCBI Taxonomy" id="2949735"/>
    <lineage>
        <taxon>Bacteria</taxon>
        <taxon>Pseudomonadati</taxon>
        <taxon>Pseudomonadota</taxon>
        <taxon>Alphaproteobacteria</taxon>
        <taxon>Hyphomicrobiales</taxon>
        <taxon>Lichenihabitantaceae</taxon>
        <taxon>Lichenifustis</taxon>
    </lineage>
</organism>
<comment type="similarity">
    <text evidence="3">Belongs to the methyl-accepting chemotaxis (MCP) protein family.</text>
</comment>
<evidence type="ECO:0000259" key="9">
    <source>
        <dbReference type="PROSITE" id="PS50885"/>
    </source>
</evidence>
<evidence type="ECO:0000256" key="1">
    <source>
        <dbReference type="ARBA" id="ARBA00004370"/>
    </source>
</evidence>
<dbReference type="InterPro" id="IPR003660">
    <property type="entry name" value="HAMP_dom"/>
</dbReference>
<keyword evidence="11" id="KW-1185">Reference proteome</keyword>
<dbReference type="PROSITE" id="PS50885">
    <property type="entry name" value="HAMP"/>
    <property type="match status" value="2"/>
</dbReference>
<dbReference type="GO" id="GO:0007165">
    <property type="term" value="P:signal transduction"/>
    <property type="evidence" value="ECO:0007669"/>
    <property type="project" value="UniProtKB-KW"/>
</dbReference>
<dbReference type="SMART" id="SM00304">
    <property type="entry name" value="HAMP"/>
    <property type="match status" value="2"/>
</dbReference>
<feature type="domain" description="HAMP" evidence="9">
    <location>
        <begin position="205"/>
        <end position="258"/>
    </location>
</feature>
<dbReference type="CDD" id="cd11386">
    <property type="entry name" value="MCP_signal"/>
    <property type="match status" value="1"/>
</dbReference>
<evidence type="ECO:0000313" key="11">
    <source>
        <dbReference type="Proteomes" id="UP001165667"/>
    </source>
</evidence>
<dbReference type="FunFam" id="1.10.287.950:FF:000001">
    <property type="entry name" value="Methyl-accepting chemotaxis sensory transducer"/>
    <property type="match status" value="1"/>
</dbReference>
<dbReference type="GO" id="GO:0006935">
    <property type="term" value="P:chemotaxis"/>
    <property type="evidence" value="ECO:0007669"/>
    <property type="project" value="UniProtKB-KW"/>
</dbReference>
<dbReference type="EMBL" id="JAMOIM010000024">
    <property type="protein sequence ID" value="MCW6511311.1"/>
    <property type="molecule type" value="Genomic_DNA"/>
</dbReference>
<dbReference type="InterPro" id="IPR004089">
    <property type="entry name" value="MCPsignal_dom"/>
</dbReference>
<dbReference type="AlphaFoldDB" id="A0AA42CM93"/>
<feature type="region of interest" description="Disordered" evidence="5">
    <location>
        <begin position="610"/>
        <end position="631"/>
    </location>
</feature>
<evidence type="ECO:0000256" key="3">
    <source>
        <dbReference type="ARBA" id="ARBA00029447"/>
    </source>
</evidence>
<dbReference type="GO" id="GO:0004888">
    <property type="term" value="F:transmembrane signaling receptor activity"/>
    <property type="evidence" value="ECO:0007669"/>
    <property type="project" value="InterPro"/>
</dbReference>
<dbReference type="Pfam" id="PF00015">
    <property type="entry name" value="MCPsignal"/>
    <property type="match status" value="1"/>
</dbReference>
<keyword evidence="6" id="KW-0472">Membrane</keyword>
<dbReference type="SUPFAM" id="SSF158472">
    <property type="entry name" value="HAMP domain-like"/>
    <property type="match status" value="1"/>
</dbReference>
<dbReference type="InterPro" id="IPR051310">
    <property type="entry name" value="MCP_chemotaxis"/>
</dbReference>
<keyword evidence="6" id="KW-0812">Transmembrane</keyword>
<keyword evidence="2" id="KW-0145">Chemotaxis</keyword>
<protein>
    <submittedName>
        <fullName evidence="10">Methyl-accepting chemotaxis protein</fullName>
    </submittedName>
</protein>
<evidence type="ECO:0000259" key="7">
    <source>
        <dbReference type="PROSITE" id="PS50111"/>
    </source>
</evidence>
<dbReference type="PRINTS" id="PR00260">
    <property type="entry name" value="CHEMTRNSDUCR"/>
</dbReference>
<dbReference type="PANTHER" id="PTHR43531:SF11">
    <property type="entry name" value="METHYL-ACCEPTING CHEMOTAXIS PROTEIN 3"/>
    <property type="match status" value="1"/>
</dbReference>
<feature type="domain" description="HAMP" evidence="9">
    <location>
        <begin position="290"/>
        <end position="336"/>
    </location>
</feature>
<keyword evidence="4" id="KW-0807">Transducer</keyword>
<dbReference type="Gene3D" id="6.10.340.10">
    <property type="match status" value="1"/>
</dbReference>
<feature type="domain" description="T-SNARE coiled-coil homology" evidence="8">
    <location>
        <begin position="500"/>
        <end position="562"/>
    </location>
</feature>
<feature type="transmembrane region" description="Helical" evidence="6">
    <location>
        <begin position="185"/>
        <end position="204"/>
    </location>
</feature>
<dbReference type="Pfam" id="PF00672">
    <property type="entry name" value="HAMP"/>
    <property type="match status" value="1"/>
</dbReference>
<reference evidence="10" key="1">
    <citation type="submission" date="2022-05" db="EMBL/GenBank/DDBJ databases">
        <authorList>
            <person name="Pankratov T."/>
        </authorList>
    </citation>
    <scope>NUCLEOTIDE SEQUENCE</scope>
    <source>
        <strain evidence="10">BP6-180914</strain>
    </source>
</reference>
<accession>A0AA42CM93</accession>
<evidence type="ECO:0000256" key="4">
    <source>
        <dbReference type="PROSITE-ProRule" id="PRU00284"/>
    </source>
</evidence>
<keyword evidence="6" id="KW-1133">Transmembrane helix</keyword>
<dbReference type="PROSITE" id="PS50192">
    <property type="entry name" value="T_SNARE"/>
    <property type="match status" value="1"/>
</dbReference>
<name>A0AA42CM93_9HYPH</name>
<evidence type="ECO:0000259" key="8">
    <source>
        <dbReference type="PROSITE" id="PS50192"/>
    </source>
</evidence>
<dbReference type="GO" id="GO:0005886">
    <property type="term" value="C:plasma membrane"/>
    <property type="evidence" value="ECO:0007669"/>
    <property type="project" value="TreeGrafter"/>
</dbReference>
<dbReference type="PANTHER" id="PTHR43531">
    <property type="entry name" value="PROTEIN ICFG"/>
    <property type="match status" value="1"/>
</dbReference>
<comment type="subcellular location">
    <subcellularLocation>
        <location evidence="1">Membrane</location>
    </subcellularLocation>
</comment>
<comment type="caution">
    <text evidence="10">The sequence shown here is derived from an EMBL/GenBank/DDBJ whole genome shotgun (WGS) entry which is preliminary data.</text>
</comment>
<dbReference type="SMART" id="SM00283">
    <property type="entry name" value="MA"/>
    <property type="match status" value="1"/>
</dbReference>
<dbReference type="InterPro" id="IPR004090">
    <property type="entry name" value="Chemotax_Me-accpt_rcpt"/>
</dbReference>
<evidence type="ECO:0000256" key="2">
    <source>
        <dbReference type="ARBA" id="ARBA00022500"/>
    </source>
</evidence>
<dbReference type="PROSITE" id="PS50111">
    <property type="entry name" value="CHEMOTAXIS_TRANSDUC_2"/>
    <property type="match status" value="1"/>
</dbReference>
<evidence type="ECO:0000256" key="5">
    <source>
        <dbReference type="SAM" id="MobiDB-lite"/>
    </source>
</evidence>
<gene>
    <name evidence="10" type="ORF">M8523_25310</name>
</gene>
<dbReference type="InterPro" id="IPR000727">
    <property type="entry name" value="T_SNARE_dom"/>
</dbReference>
<proteinExistence type="inferred from homology"/>
<feature type="domain" description="Methyl-accepting transducer" evidence="7">
    <location>
        <begin position="341"/>
        <end position="570"/>
    </location>
</feature>
<evidence type="ECO:0000256" key="6">
    <source>
        <dbReference type="SAM" id="Phobius"/>
    </source>
</evidence>
<dbReference type="SUPFAM" id="SSF58104">
    <property type="entry name" value="Methyl-accepting chemotaxis protein (MCP) signaling domain"/>
    <property type="match status" value="1"/>
</dbReference>
<evidence type="ECO:0000313" key="10">
    <source>
        <dbReference type="EMBL" id="MCW6511311.1"/>
    </source>
</evidence>